<evidence type="ECO:0000256" key="2">
    <source>
        <dbReference type="ARBA" id="ARBA00023125"/>
    </source>
</evidence>
<sequence>MKKEHPLIPLFKQFIKETETGKRLKKNGEKIKPESIDNYRYLLHNLVEFSTQQKFELRICEANKLNKRELLSEKNYWKKFYQKFTDYFYKKGCHDNYVGANMKIFRVFFNYLKNDKDFATGDFQRLFYVRKEEIDILVLSPDQLKFLIHDLEFHASLTPTQRKIKDIFVFGCTTGLRYSDIYLLTNKNIEELQGEWYLKIKSKKTKTYSTVKLPSYAVTIVNRYQSKNSKAPIFGNITLFNFNRNLKAIGEKAHFILPIHVTREKKGKAQPLKKASVAHPDRFCDKMSSHMMRRTAITTLLILGLPEHLVRKISGHSHASSSFNRYVHYAQAYVDREIDKVHRVLEEY</sequence>
<dbReference type="Proteomes" id="UP000625735">
    <property type="component" value="Unassembled WGS sequence"/>
</dbReference>
<dbReference type="InterPro" id="IPR050090">
    <property type="entry name" value="Tyrosine_recombinase_XerCD"/>
</dbReference>
<accession>A0A916Y861</accession>
<dbReference type="PROSITE" id="PS51898">
    <property type="entry name" value="TYR_RECOMBINASE"/>
    <property type="match status" value="1"/>
</dbReference>
<dbReference type="GO" id="GO:0003677">
    <property type="term" value="F:DNA binding"/>
    <property type="evidence" value="ECO:0007669"/>
    <property type="project" value="UniProtKB-KW"/>
</dbReference>
<proteinExistence type="inferred from homology"/>
<evidence type="ECO:0000313" key="6">
    <source>
        <dbReference type="Proteomes" id="UP000625735"/>
    </source>
</evidence>
<dbReference type="InterPro" id="IPR010998">
    <property type="entry name" value="Integrase_recombinase_N"/>
</dbReference>
<dbReference type="PANTHER" id="PTHR30349:SF64">
    <property type="entry name" value="PROPHAGE INTEGRASE INTD-RELATED"/>
    <property type="match status" value="1"/>
</dbReference>
<protein>
    <recommendedName>
        <fullName evidence="4">Tyr recombinase domain-containing protein</fullName>
    </recommendedName>
</protein>
<dbReference type="AlphaFoldDB" id="A0A916Y861"/>
<dbReference type="Gene3D" id="1.10.443.10">
    <property type="entry name" value="Intergrase catalytic core"/>
    <property type="match status" value="1"/>
</dbReference>
<comment type="caution">
    <text evidence="5">The sequence shown here is derived from an EMBL/GenBank/DDBJ whole genome shotgun (WGS) entry which is preliminary data.</text>
</comment>
<reference evidence="5" key="2">
    <citation type="submission" date="2020-09" db="EMBL/GenBank/DDBJ databases">
        <authorList>
            <person name="Sun Q."/>
            <person name="Zhou Y."/>
        </authorList>
    </citation>
    <scope>NUCLEOTIDE SEQUENCE</scope>
    <source>
        <strain evidence="5">CGMCC 1.12506</strain>
    </source>
</reference>
<keyword evidence="6" id="KW-1185">Reference proteome</keyword>
<dbReference type="EMBL" id="BMFG01000011">
    <property type="protein sequence ID" value="GGD34304.1"/>
    <property type="molecule type" value="Genomic_DNA"/>
</dbReference>
<dbReference type="PANTHER" id="PTHR30349">
    <property type="entry name" value="PHAGE INTEGRASE-RELATED"/>
    <property type="match status" value="1"/>
</dbReference>
<organism evidence="5 6">
    <name type="scientific">Flavobacterium orientale</name>
    <dbReference type="NCBI Taxonomy" id="1756020"/>
    <lineage>
        <taxon>Bacteria</taxon>
        <taxon>Pseudomonadati</taxon>
        <taxon>Bacteroidota</taxon>
        <taxon>Flavobacteriia</taxon>
        <taxon>Flavobacteriales</taxon>
        <taxon>Flavobacteriaceae</taxon>
        <taxon>Flavobacterium</taxon>
    </lineage>
</organism>
<comment type="similarity">
    <text evidence="1">Belongs to the 'phage' integrase family.</text>
</comment>
<dbReference type="GO" id="GO:0006310">
    <property type="term" value="P:DNA recombination"/>
    <property type="evidence" value="ECO:0007669"/>
    <property type="project" value="UniProtKB-KW"/>
</dbReference>
<keyword evidence="3" id="KW-0233">DNA recombination</keyword>
<dbReference type="InterPro" id="IPR002104">
    <property type="entry name" value="Integrase_catalytic"/>
</dbReference>
<dbReference type="RefSeq" id="WP_188362945.1">
    <property type="nucleotide sequence ID" value="NZ_BMFG01000011.1"/>
</dbReference>
<evidence type="ECO:0000256" key="3">
    <source>
        <dbReference type="ARBA" id="ARBA00023172"/>
    </source>
</evidence>
<gene>
    <name evidence="5" type="ORF">GCM10011343_25240</name>
</gene>
<evidence type="ECO:0000256" key="1">
    <source>
        <dbReference type="ARBA" id="ARBA00008857"/>
    </source>
</evidence>
<dbReference type="GO" id="GO:0015074">
    <property type="term" value="P:DNA integration"/>
    <property type="evidence" value="ECO:0007669"/>
    <property type="project" value="InterPro"/>
</dbReference>
<dbReference type="Gene3D" id="1.10.150.130">
    <property type="match status" value="1"/>
</dbReference>
<dbReference type="SUPFAM" id="SSF56349">
    <property type="entry name" value="DNA breaking-rejoining enzymes"/>
    <property type="match status" value="1"/>
</dbReference>
<reference evidence="5" key="1">
    <citation type="journal article" date="2014" name="Int. J. Syst. Evol. Microbiol.">
        <title>Complete genome sequence of Corynebacterium casei LMG S-19264T (=DSM 44701T), isolated from a smear-ripened cheese.</title>
        <authorList>
            <consortium name="US DOE Joint Genome Institute (JGI-PGF)"/>
            <person name="Walter F."/>
            <person name="Albersmeier A."/>
            <person name="Kalinowski J."/>
            <person name="Ruckert C."/>
        </authorList>
    </citation>
    <scope>NUCLEOTIDE SEQUENCE</scope>
    <source>
        <strain evidence="5">CGMCC 1.12506</strain>
    </source>
</reference>
<dbReference type="InterPro" id="IPR013762">
    <property type="entry name" value="Integrase-like_cat_sf"/>
</dbReference>
<keyword evidence="2" id="KW-0238">DNA-binding</keyword>
<feature type="domain" description="Tyr recombinase" evidence="4">
    <location>
        <begin position="134"/>
        <end position="339"/>
    </location>
</feature>
<dbReference type="InterPro" id="IPR011010">
    <property type="entry name" value="DNA_brk_join_enz"/>
</dbReference>
<evidence type="ECO:0000259" key="4">
    <source>
        <dbReference type="PROSITE" id="PS51898"/>
    </source>
</evidence>
<evidence type="ECO:0000313" key="5">
    <source>
        <dbReference type="EMBL" id="GGD34304.1"/>
    </source>
</evidence>
<dbReference type="Pfam" id="PF00589">
    <property type="entry name" value="Phage_integrase"/>
    <property type="match status" value="1"/>
</dbReference>
<name>A0A916Y861_9FLAO</name>